<dbReference type="Pfam" id="PF14474">
    <property type="entry name" value="RTC4"/>
    <property type="match status" value="1"/>
</dbReference>
<evidence type="ECO:0000256" key="1">
    <source>
        <dbReference type="ARBA" id="ARBA00002738"/>
    </source>
</evidence>
<comment type="caution">
    <text evidence="10">The sequence shown here is derived from an EMBL/GenBank/DDBJ whole genome shotgun (WGS) entry which is preliminary data.</text>
</comment>
<dbReference type="EMBL" id="MCGE01000003">
    <property type="protein sequence ID" value="ORZ23013.1"/>
    <property type="molecule type" value="Genomic_DNA"/>
</dbReference>
<feature type="compositionally biased region" description="Acidic residues" evidence="8">
    <location>
        <begin position="185"/>
        <end position="195"/>
    </location>
</feature>
<reference evidence="10 11" key="1">
    <citation type="submission" date="2016-07" db="EMBL/GenBank/DDBJ databases">
        <title>Pervasive Adenine N6-methylation of Active Genes in Fungi.</title>
        <authorList>
            <consortium name="DOE Joint Genome Institute"/>
            <person name="Mondo S.J."/>
            <person name="Dannebaum R.O."/>
            <person name="Kuo R.C."/>
            <person name="Labutti K."/>
            <person name="Haridas S."/>
            <person name="Kuo A."/>
            <person name="Salamov A."/>
            <person name="Ahrendt S.R."/>
            <person name="Lipzen A."/>
            <person name="Sullivan W."/>
            <person name="Andreopoulos W.B."/>
            <person name="Clum A."/>
            <person name="Lindquist E."/>
            <person name="Daum C."/>
            <person name="Ramamoorthy G.K."/>
            <person name="Gryganskyi A."/>
            <person name="Culley D."/>
            <person name="Magnuson J.K."/>
            <person name="James T.Y."/>
            <person name="O'Malley M.A."/>
            <person name="Stajich J.E."/>
            <person name="Spatafora J.W."/>
            <person name="Visel A."/>
            <person name="Grigoriev I.V."/>
        </authorList>
    </citation>
    <scope>NUCLEOTIDE SEQUENCE [LARGE SCALE GENOMIC DNA]</scope>
    <source>
        <strain evidence="10 11">NRRL 1336</strain>
    </source>
</reference>
<dbReference type="InterPro" id="IPR028094">
    <property type="entry name" value="RTC4_C"/>
</dbReference>
<evidence type="ECO:0000256" key="6">
    <source>
        <dbReference type="ARBA" id="ARBA00022490"/>
    </source>
</evidence>
<dbReference type="STRING" id="90262.A0A1X2IVG4"/>
<dbReference type="GO" id="GO:0005737">
    <property type="term" value="C:cytoplasm"/>
    <property type="evidence" value="ECO:0007669"/>
    <property type="project" value="UniProtKB-SubCell"/>
</dbReference>
<comment type="similarity">
    <text evidence="4">Belongs to the RTC4 family.</text>
</comment>
<gene>
    <name evidence="10" type="ORF">BCR42DRAFT_318473</name>
</gene>
<keyword evidence="7" id="KW-0539">Nucleus</keyword>
<feature type="domain" description="Restriction of telomere capping protein 4 C-terminal" evidence="9">
    <location>
        <begin position="48"/>
        <end position="178"/>
    </location>
</feature>
<dbReference type="PANTHER" id="PTHR41391:SF1">
    <property type="entry name" value="RESTRICTION OF TELOMERE CAPPING PROTEIN 4"/>
    <property type="match status" value="1"/>
</dbReference>
<evidence type="ECO:0000313" key="10">
    <source>
        <dbReference type="EMBL" id="ORZ23013.1"/>
    </source>
</evidence>
<name>A0A1X2IVG4_9FUNG</name>
<dbReference type="OrthoDB" id="128308at2759"/>
<evidence type="ECO:0000256" key="4">
    <source>
        <dbReference type="ARBA" id="ARBA00009461"/>
    </source>
</evidence>
<keyword evidence="11" id="KW-1185">Reference proteome</keyword>
<comment type="function">
    <text evidence="1">May be involved in a process influencing telomere capping.</text>
</comment>
<dbReference type="InterPro" id="IPR039024">
    <property type="entry name" value="RTC4"/>
</dbReference>
<evidence type="ECO:0000259" key="9">
    <source>
        <dbReference type="SMART" id="SM01312"/>
    </source>
</evidence>
<evidence type="ECO:0000256" key="7">
    <source>
        <dbReference type="ARBA" id="ARBA00023242"/>
    </source>
</evidence>
<evidence type="ECO:0000313" key="11">
    <source>
        <dbReference type="Proteomes" id="UP000193560"/>
    </source>
</evidence>
<evidence type="ECO:0000256" key="2">
    <source>
        <dbReference type="ARBA" id="ARBA00004123"/>
    </source>
</evidence>
<proteinExistence type="inferred from homology"/>
<dbReference type="PANTHER" id="PTHR41391">
    <property type="entry name" value="RESTRICTION OF TELOMERE CAPPING PROTEIN 4"/>
    <property type="match status" value="1"/>
</dbReference>
<evidence type="ECO:0000256" key="8">
    <source>
        <dbReference type="SAM" id="MobiDB-lite"/>
    </source>
</evidence>
<organism evidence="10 11">
    <name type="scientific">Absidia repens</name>
    <dbReference type="NCBI Taxonomy" id="90262"/>
    <lineage>
        <taxon>Eukaryota</taxon>
        <taxon>Fungi</taxon>
        <taxon>Fungi incertae sedis</taxon>
        <taxon>Mucoromycota</taxon>
        <taxon>Mucoromycotina</taxon>
        <taxon>Mucoromycetes</taxon>
        <taxon>Mucorales</taxon>
        <taxon>Cunninghamellaceae</taxon>
        <taxon>Absidia</taxon>
    </lineage>
</organism>
<comment type="subcellular location">
    <subcellularLocation>
        <location evidence="3">Cytoplasm</location>
    </subcellularLocation>
    <subcellularLocation>
        <location evidence="2">Nucleus</location>
    </subcellularLocation>
</comment>
<feature type="region of interest" description="Disordered" evidence="8">
    <location>
        <begin position="181"/>
        <end position="203"/>
    </location>
</feature>
<evidence type="ECO:0000256" key="5">
    <source>
        <dbReference type="ARBA" id="ARBA00015162"/>
    </source>
</evidence>
<dbReference type="GO" id="GO:0005634">
    <property type="term" value="C:nucleus"/>
    <property type="evidence" value="ECO:0007669"/>
    <property type="project" value="UniProtKB-SubCell"/>
</dbReference>
<sequence>MEQFTFCQLHTIELVLKPEGDERNWPSVITFENLLDRILGFKDELDMVIAKKLDSSYRASALAAYENMGMHKARSTMGMMTRFETVLPGYYGTKGAAIIQEHLAALYLHQDKLGRDVIAPQTAMEYLQQVLIPEVGFRLIREDLMNRDSRKRHEADIDDQAKRIMAESAAYGSSLHPVDWNDAISADEDSDDTNDGNDAGDFYGNIDDHIEQTEIL</sequence>
<dbReference type="SMART" id="SM01312">
    <property type="entry name" value="RTC4"/>
    <property type="match status" value="1"/>
</dbReference>
<dbReference type="Proteomes" id="UP000193560">
    <property type="component" value="Unassembled WGS sequence"/>
</dbReference>
<dbReference type="AlphaFoldDB" id="A0A1X2IVG4"/>
<accession>A0A1X2IVG4</accession>
<evidence type="ECO:0000256" key="3">
    <source>
        <dbReference type="ARBA" id="ARBA00004496"/>
    </source>
</evidence>
<protein>
    <recommendedName>
        <fullName evidence="5">Restriction of telomere capping protein 4</fullName>
    </recommendedName>
</protein>
<keyword evidence="6" id="KW-0963">Cytoplasm</keyword>